<reference evidence="1" key="1">
    <citation type="submission" date="2022-11" db="EMBL/GenBank/DDBJ databases">
        <title>Alteromonas sp. nov., isolated from sea water of the Qingdao.</title>
        <authorList>
            <person name="Wang Q."/>
        </authorList>
    </citation>
    <scope>NUCLEOTIDE SEQUENCE</scope>
    <source>
        <strain evidence="1">ASW11-7</strain>
    </source>
</reference>
<dbReference type="EMBL" id="JAPFRD010000009">
    <property type="protein sequence ID" value="MCW8108079.1"/>
    <property type="molecule type" value="Genomic_DNA"/>
</dbReference>
<protein>
    <submittedName>
        <fullName evidence="1">AlpA family phage regulatory protein</fullName>
    </submittedName>
</protein>
<dbReference type="Proteomes" id="UP001142810">
    <property type="component" value="Unassembled WGS sequence"/>
</dbReference>
<gene>
    <name evidence="1" type="ORF">OPS25_06175</name>
</gene>
<organism evidence="1 2">
    <name type="scientific">Alteromonas aquimaris</name>
    <dbReference type="NCBI Taxonomy" id="2998417"/>
    <lineage>
        <taxon>Bacteria</taxon>
        <taxon>Pseudomonadati</taxon>
        <taxon>Pseudomonadota</taxon>
        <taxon>Gammaproteobacteria</taxon>
        <taxon>Alteromonadales</taxon>
        <taxon>Alteromonadaceae</taxon>
        <taxon>Alteromonas/Salinimonas group</taxon>
        <taxon>Alteromonas</taxon>
    </lineage>
</organism>
<keyword evidence="2" id="KW-1185">Reference proteome</keyword>
<dbReference type="InterPro" id="IPR010260">
    <property type="entry name" value="AlpA"/>
</dbReference>
<evidence type="ECO:0000313" key="1">
    <source>
        <dbReference type="EMBL" id="MCW8108079.1"/>
    </source>
</evidence>
<dbReference type="Pfam" id="PF05930">
    <property type="entry name" value="Phage_AlpA"/>
    <property type="match status" value="1"/>
</dbReference>
<dbReference type="RefSeq" id="WP_265616776.1">
    <property type="nucleotide sequence ID" value="NZ_JAPFRD010000009.1"/>
</dbReference>
<evidence type="ECO:0000313" key="2">
    <source>
        <dbReference type="Proteomes" id="UP001142810"/>
    </source>
</evidence>
<name>A0ABT3P5S0_9ALTE</name>
<proteinExistence type="predicted"/>
<comment type="caution">
    <text evidence="1">The sequence shown here is derived from an EMBL/GenBank/DDBJ whole genome shotgun (WGS) entry which is preliminary data.</text>
</comment>
<accession>A0ABT3P5S0</accession>
<sequence>MKDDISILKPAEVLKLTTWSTSGLRRQVLEGLFPPALNLGARSTGYITEEVQAVLTARSIGMSDDELKEIVERLVKYRKLRASRLLDVIAA</sequence>